<evidence type="ECO:0000313" key="9">
    <source>
        <dbReference type="EMBL" id="MFC5290368.1"/>
    </source>
</evidence>
<name>A0ABW0EVE2_9PSEU</name>
<proteinExistence type="inferred from homology"/>
<comment type="caution">
    <text evidence="9">The sequence shown here is derived from an EMBL/GenBank/DDBJ whole genome shotgun (WGS) entry which is preliminary data.</text>
</comment>
<comment type="similarity">
    <text evidence="7">Belongs to the binding-protein-dependent transport system permease family.</text>
</comment>
<comment type="subcellular location">
    <subcellularLocation>
        <location evidence="1 7">Cell membrane</location>
        <topology evidence="1 7">Multi-pass membrane protein</topology>
    </subcellularLocation>
</comment>
<keyword evidence="6 7" id="KW-0472">Membrane</keyword>
<gene>
    <name evidence="9" type="ORF">ACFPM7_25225</name>
</gene>
<evidence type="ECO:0000259" key="8">
    <source>
        <dbReference type="PROSITE" id="PS50928"/>
    </source>
</evidence>
<evidence type="ECO:0000313" key="10">
    <source>
        <dbReference type="Proteomes" id="UP001596157"/>
    </source>
</evidence>
<evidence type="ECO:0000256" key="2">
    <source>
        <dbReference type="ARBA" id="ARBA00022448"/>
    </source>
</evidence>
<keyword evidence="2 7" id="KW-0813">Transport</keyword>
<dbReference type="Pfam" id="PF00528">
    <property type="entry name" value="BPD_transp_1"/>
    <property type="match status" value="1"/>
</dbReference>
<keyword evidence="3" id="KW-1003">Cell membrane</keyword>
<feature type="transmembrane region" description="Helical" evidence="7">
    <location>
        <begin position="34"/>
        <end position="53"/>
    </location>
</feature>
<keyword evidence="4 7" id="KW-0812">Transmembrane</keyword>
<evidence type="ECO:0000256" key="7">
    <source>
        <dbReference type="RuleBase" id="RU363032"/>
    </source>
</evidence>
<dbReference type="Proteomes" id="UP001596157">
    <property type="component" value="Unassembled WGS sequence"/>
</dbReference>
<reference evidence="10" key="1">
    <citation type="journal article" date="2019" name="Int. J. Syst. Evol. Microbiol.">
        <title>The Global Catalogue of Microorganisms (GCM) 10K type strain sequencing project: providing services to taxonomists for standard genome sequencing and annotation.</title>
        <authorList>
            <consortium name="The Broad Institute Genomics Platform"/>
            <consortium name="The Broad Institute Genome Sequencing Center for Infectious Disease"/>
            <person name="Wu L."/>
            <person name="Ma J."/>
        </authorList>
    </citation>
    <scope>NUCLEOTIDE SEQUENCE [LARGE SCALE GENOMIC DNA]</scope>
    <source>
        <strain evidence="10">CCUG 59778</strain>
    </source>
</reference>
<keyword evidence="10" id="KW-1185">Reference proteome</keyword>
<feature type="transmembrane region" description="Helical" evidence="7">
    <location>
        <begin position="95"/>
        <end position="114"/>
    </location>
</feature>
<dbReference type="InterPro" id="IPR000515">
    <property type="entry name" value="MetI-like"/>
</dbReference>
<evidence type="ECO:0000256" key="5">
    <source>
        <dbReference type="ARBA" id="ARBA00022989"/>
    </source>
</evidence>
<keyword evidence="5 7" id="KW-1133">Transmembrane helix</keyword>
<dbReference type="CDD" id="cd06261">
    <property type="entry name" value="TM_PBP2"/>
    <property type="match status" value="1"/>
</dbReference>
<feature type="transmembrane region" description="Helical" evidence="7">
    <location>
        <begin position="153"/>
        <end position="175"/>
    </location>
</feature>
<dbReference type="InterPro" id="IPR035906">
    <property type="entry name" value="MetI-like_sf"/>
</dbReference>
<evidence type="ECO:0000256" key="6">
    <source>
        <dbReference type="ARBA" id="ARBA00023136"/>
    </source>
</evidence>
<dbReference type="SUPFAM" id="SSF161098">
    <property type="entry name" value="MetI-like"/>
    <property type="match status" value="1"/>
</dbReference>
<organism evidence="9 10">
    <name type="scientific">Actinokineospora guangxiensis</name>
    <dbReference type="NCBI Taxonomy" id="1490288"/>
    <lineage>
        <taxon>Bacteria</taxon>
        <taxon>Bacillati</taxon>
        <taxon>Actinomycetota</taxon>
        <taxon>Actinomycetes</taxon>
        <taxon>Pseudonocardiales</taxon>
        <taxon>Pseudonocardiaceae</taxon>
        <taxon>Actinokineospora</taxon>
    </lineage>
</organism>
<evidence type="ECO:0000256" key="4">
    <source>
        <dbReference type="ARBA" id="ARBA00022692"/>
    </source>
</evidence>
<dbReference type="EMBL" id="JBHSKF010000016">
    <property type="protein sequence ID" value="MFC5290368.1"/>
    <property type="molecule type" value="Genomic_DNA"/>
</dbReference>
<protein>
    <submittedName>
        <fullName evidence="9">ABC transporter permease</fullName>
    </submittedName>
</protein>
<dbReference type="PROSITE" id="PS50928">
    <property type="entry name" value="ABC_TM1"/>
    <property type="match status" value="1"/>
</dbReference>
<dbReference type="RefSeq" id="WP_378250257.1">
    <property type="nucleotide sequence ID" value="NZ_JBHSKF010000016.1"/>
</dbReference>
<feature type="transmembrane region" description="Helical" evidence="7">
    <location>
        <begin position="121"/>
        <end position="147"/>
    </location>
</feature>
<dbReference type="Gene3D" id="1.10.3720.10">
    <property type="entry name" value="MetI-like"/>
    <property type="match status" value="1"/>
</dbReference>
<feature type="domain" description="ABC transmembrane type-1" evidence="8">
    <location>
        <begin position="87"/>
        <end position="268"/>
    </location>
</feature>
<feature type="transmembrane region" description="Helical" evidence="7">
    <location>
        <begin position="214"/>
        <end position="237"/>
    </location>
</feature>
<dbReference type="PANTHER" id="PTHR30151">
    <property type="entry name" value="ALKANE SULFONATE ABC TRANSPORTER-RELATED, MEMBRANE SUBUNIT"/>
    <property type="match status" value="1"/>
</dbReference>
<dbReference type="PANTHER" id="PTHR30151:SF20">
    <property type="entry name" value="ABC TRANSPORTER PERMEASE PROTEIN HI_0355-RELATED"/>
    <property type="match status" value="1"/>
</dbReference>
<feature type="transmembrane region" description="Helical" evidence="7">
    <location>
        <begin position="249"/>
        <end position="267"/>
    </location>
</feature>
<evidence type="ECO:0000256" key="3">
    <source>
        <dbReference type="ARBA" id="ARBA00022475"/>
    </source>
</evidence>
<evidence type="ECO:0000256" key="1">
    <source>
        <dbReference type="ARBA" id="ARBA00004651"/>
    </source>
</evidence>
<accession>A0ABW0EVE2</accession>
<sequence length="281" mass="29951">MEAGLMVASRGRAAEFEVEGLGGQRRRTAAVTGLVWVCRALVVVVPLFVWQALSDNGSIPRFLFSSPSAVWDQLTRWLGNGTILEHASFTLMNAFLGYFIGLAVGVGLAVLFTASPRLGGIFIPFLTMINAMPRIAFAPLLVAWFGFGIASNIALVVLVVMFVNFFAAYGGLSAVDEGNLMWARALGASGRQTWRTVRLPAIGVWVLSSLRMSIGLALSAAIVSEFVGGATGIGYLASSSTNTFRSAGVYASITVTIVVAGLLDVLLRTAERRMSRWSAHV</sequence>